<dbReference type="InParanoid" id="A0A6P8SMU6"/>
<dbReference type="GO" id="GO:0005886">
    <property type="term" value="C:plasma membrane"/>
    <property type="evidence" value="ECO:0007669"/>
    <property type="project" value="TreeGrafter"/>
</dbReference>
<evidence type="ECO:0000313" key="7">
    <source>
        <dbReference type="Proteomes" id="UP000515159"/>
    </source>
</evidence>
<dbReference type="PANTHER" id="PTHR12035:SF125">
    <property type="entry name" value="SIALIC ACID-BINDING IG-LIKE LECTIN 5"/>
    <property type="match status" value="1"/>
</dbReference>
<keyword evidence="3" id="KW-1133">Transmembrane helix</keyword>
<dbReference type="InterPro" id="IPR007110">
    <property type="entry name" value="Ig-like_dom"/>
</dbReference>
<name>A0A6P8SMU6_GEOSA</name>
<evidence type="ECO:0000256" key="4">
    <source>
        <dbReference type="ARBA" id="ARBA00023136"/>
    </source>
</evidence>
<comment type="subcellular location">
    <subcellularLocation>
        <location evidence="1">Membrane</location>
        <topology evidence="1">Single-pass membrane protein</topology>
    </subcellularLocation>
</comment>
<dbReference type="RefSeq" id="XP_033819922.1">
    <property type="nucleotide sequence ID" value="XM_033964031.1"/>
</dbReference>
<evidence type="ECO:0000256" key="2">
    <source>
        <dbReference type="ARBA" id="ARBA00022692"/>
    </source>
</evidence>
<keyword evidence="7" id="KW-1185">Reference proteome</keyword>
<dbReference type="PROSITE" id="PS50835">
    <property type="entry name" value="IG_LIKE"/>
    <property type="match status" value="1"/>
</dbReference>
<evidence type="ECO:0000256" key="5">
    <source>
        <dbReference type="ARBA" id="ARBA00023157"/>
    </source>
</evidence>
<keyword evidence="5" id="KW-1015">Disulfide bond</keyword>
<dbReference type="KEGG" id="gsh:117369440"/>
<protein>
    <submittedName>
        <fullName evidence="8">Sialic acid-binding Ig-like lectin 13</fullName>
    </submittedName>
</protein>
<reference evidence="8" key="1">
    <citation type="submission" date="2025-08" db="UniProtKB">
        <authorList>
            <consortium name="RefSeq"/>
        </authorList>
    </citation>
    <scope>IDENTIFICATION</scope>
</reference>
<proteinExistence type="predicted"/>
<dbReference type="InterPro" id="IPR051036">
    <property type="entry name" value="SIGLEC"/>
</dbReference>
<evidence type="ECO:0000313" key="8">
    <source>
        <dbReference type="RefSeq" id="XP_033819922.1"/>
    </source>
</evidence>
<dbReference type="AlphaFoldDB" id="A0A6P8SMU6"/>
<gene>
    <name evidence="8" type="primary">LOC117369440</name>
</gene>
<dbReference type="Gene3D" id="2.60.40.10">
    <property type="entry name" value="Immunoglobulins"/>
    <property type="match status" value="2"/>
</dbReference>
<evidence type="ECO:0000259" key="6">
    <source>
        <dbReference type="PROSITE" id="PS50835"/>
    </source>
</evidence>
<dbReference type="Proteomes" id="UP000515159">
    <property type="component" value="Chromosome 11"/>
</dbReference>
<accession>A0A6P8SMU6</accession>
<dbReference type="InterPro" id="IPR013162">
    <property type="entry name" value="CD80_C2-set"/>
</dbReference>
<sequence>MNCSVTYPGDANLMTMVAIWYTTDKPNYEKPPYFSNDLAEGRTEMEGRYQTIGDVNTGDCRFRLDRARQVDDGIKLYLRIRGRKLNGELISYLFTEQYFLVKILPLTEKPTIMHSTPFANRPVKYICTAPGRCKGHPIPIIRWIGSLTERPTVQNTSVFDGRTAIYSSSYIIRGSYRDNGKLLKCLVSLDDGVNEVTAVIRLNFIGNGNTVDGQRKTKY</sequence>
<organism evidence="7 8">
    <name type="scientific">Geotrypetes seraphini</name>
    <name type="common">Gaboon caecilian</name>
    <name type="synonym">Caecilia seraphini</name>
    <dbReference type="NCBI Taxonomy" id="260995"/>
    <lineage>
        <taxon>Eukaryota</taxon>
        <taxon>Metazoa</taxon>
        <taxon>Chordata</taxon>
        <taxon>Craniata</taxon>
        <taxon>Vertebrata</taxon>
        <taxon>Euteleostomi</taxon>
        <taxon>Amphibia</taxon>
        <taxon>Gymnophiona</taxon>
        <taxon>Geotrypetes</taxon>
    </lineage>
</organism>
<dbReference type="GO" id="GO:0007155">
    <property type="term" value="P:cell adhesion"/>
    <property type="evidence" value="ECO:0007669"/>
    <property type="project" value="TreeGrafter"/>
</dbReference>
<dbReference type="GeneID" id="117369440"/>
<dbReference type="InterPro" id="IPR013783">
    <property type="entry name" value="Ig-like_fold"/>
</dbReference>
<evidence type="ECO:0000256" key="1">
    <source>
        <dbReference type="ARBA" id="ARBA00004167"/>
    </source>
</evidence>
<evidence type="ECO:0000256" key="3">
    <source>
        <dbReference type="ARBA" id="ARBA00022989"/>
    </source>
</evidence>
<dbReference type="GO" id="GO:0033691">
    <property type="term" value="F:sialic acid binding"/>
    <property type="evidence" value="ECO:0007669"/>
    <property type="project" value="TreeGrafter"/>
</dbReference>
<keyword evidence="4" id="KW-0472">Membrane</keyword>
<dbReference type="Pfam" id="PF08205">
    <property type="entry name" value="C2-set_2"/>
    <property type="match status" value="1"/>
</dbReference>
<feature type="domain" description="Ig-like" evidence="6">
    <location>
        <begin position="110"/>
        <end position="201"/>
    </location>
</feature>
<keyword evidence="2" id="KW-0812">Transmembrane</keyword>
<dbReference type="PANTHER" id="PTHR12035">
    <property type="entry name" value="SIALIC ACID BINDING IMMUNOGLOBULIN-LIKE LECTIN"/>
    <property type="match status" value="1"/>
</dbReference>